<feature type="transmembrane region" description="Helical" evidence="5">
    <location>
        <begin position="472"/>
        <end position="490"/>
    </location>
</feature>
<evidence type="ECO:0000313" key="7">
    <source>
        <dbReference type="EMBL" id="KTD19832.1"/>
    </source>
</evidence>
<proteinExistence type="predicted"/>
<dbReference type="EMBL" id="LNYK01000033">
    <property type="protein sequence ID" value="KTD19832.1"/>
    <property type="molecule type" value="Genomic_DNA"/>
</dbReference>
<feature type="transmembrane region" description="Helical" evidence="5">
    <location>
        <begin position="496"/>
        <end position="515"/>
    </location>
</feature>
<dbReference type="InterPro" id="IPR036513">
    <property type="entry name" value="STAS_dom_sf"/>
</dbReference>
<dbReference type="PATRIC" id="fig|45068.5.peg.2181"/>
<dbReference type="GO" id="GO:0016020">
    <property type="term" value="C:membrane"/>
    <property type="evidence" value="ECO:0007669"/>
    <property type="project" value="UniProtKB-SubCell"/>
</dbReference>
<feature type="domain" description="STAS" evidence="6">
    <location>
        <begin position="596"/>
        <end position="700"/>
    </location>
</feature>
<protein>
    <submittedName>
        <fullName evidence="7">Sulfate transporter</fullName>
    </submittedName>
</protein>
<dbReference type="GO" id="GO:0055085">
    <property type="term" value="P:transmembrane transport"/>
    <property type="evidence" value="ECO:0007669"/>
    <property type="project" value="InterPro"/>
</dbReference>
<keyword evidence="3 5" id="KW-1133">Transmembrane helix</keyword>
<evidence type="ECO:0000256" key="2">
    <source>
        <dbReference type="ARBA" id="ARBA00022692"/>
    </source>
</evidence>
<dbReference type="InterPro" id="IPR001902">
    <property type="entry name" value="SLC26A/SulP_fam"/>
</dbReference>
<evidence type="ECO:0000256" key="4">
    <source>
        <dbReference type="ARBA" id="ARBA00023136"/>
    </source>
</evidence>
<evidence type="ECO:0000256" key="1">
    <source>
        <dbReference type="ARBA" id="ARBA00004141"/>
    </source>
</evidence>
<reference evidence="7 8" key="1">
    <citation type="submission" date="2015-11" db="EMBL/GenBank/DDBJ databases">
        <title>Genomic analysis of 38 Legionella species identifies large and diverse effector repertoires.</title>
        <authorList>
            <person name="Burstein D."/>
            <person name="Amaro F."/>
            <person name="Zusman T."/>
            <person name="Lifshitz Z."/>
            <person name="Cohen O."/>
            <person name="Gilbert J.A."/>
            <person name="Pupko T."/>
            <person name="Shuman H.A."/>
            <person name="Segal G."/>
        </authorList>
    </citation>
    <scope>NUCLEOTIDE SEQUENCE [LARGE SCALE GENOMIC DNA]</scope>
    <source>
        <strain evidence="7 8">ATCC 49505</strain>
    </source>
</reference>
<dbReference type="Proteomes" id="UP000054997">
    <property type="component" value="Unassembled WGS sequence"/>
</dbReference>
<keyword evidence="8" id="KW-1185">Reference proteome</keyword>
<dbReference type="InterPro" id="IPR002645">
    <property type="entry name" value="STAS_dom"/>
</dbReference>
<dbReference type="SUPFAM" id="SSF52091">
    <property type="entry name" value="SpoIIaa-like"/>
    <property type="match status" value="1"/>
</dbReference>
<keyword evidence="4 5" id="KW-0472">Membrane</keyword>
<dbReference type="AlphaFoldDB" id="A0A0W0VI87"/>
<sequence>MYAIMRALLNYRVDIARFFPFLEWLPELRRMSILRADIIAGITVAMLMIPQSMAYAHLAGLPVHMGLYAAFIPPIIAVLFGSSRILSTGPVPVAALLTAVAMQPLAAIGTPEYIQFVLLLTFLAGIIQLTLSFLRFGVVVNFISQPVILGFINAIAIIIATMQLGNLLGVYAAPAPHYYETISQLIQDAVINTHWPSVAMASLTFTIILGGRWLWPNLPHTIIAVVITTILSWLIGYQKLVTIHVEQIINLPVQQMLANYQRYPAELKKLISEVEQKNDIVKKTINQAGVNAQKTDAAIREATQAQWELERLITRHNFEVGELNRLRFHRLKTRDNNIVFFVGEQMTPIGEVGRYEWRIKRFPENGRLILQAGGEVVGEVPRGLPSFQSITFSWNAISKLFTAALVIALIGFTEAITIAKRIATESRQDLKINQELFGQGLAKTVGSFFQSMPVSGGISRTAVNFYAGAKTGFSSIITGLVVMAVLLWLTPLFYHLPYSTLAALIMVGVLSLVDFKKMWNIWTISRQEGLVSLATFILTLALAPSLAIAVLLGIALSLGVYLYETMRPRFTELTRNPDGELVEVTEDSELDTCYLISLVRFNGSLYFANAAYFEEKILKLISAKQKLHYIILDCVSINKLDASGLETLRSICSRLEDAGIELWFTRLRHPVLAALKSGGLYEQLGEHHFYKNNEQALAKLAEHLGAKHMNTCPLATKPKAS</sequence>
<dbReference type="STRING" id="45068.Llon_2004"/>
<feature type="transmembrane region" description="Helical" evidence="5">
    <location>
        <begin position="193"/>
        <end position="215"/>
    </location>
</feature>
<feature type="transmembrane region" description="Helical" evidence="5">
    <location>
        <begin position="38"/>
        <end position="59"/>
    </location>
</feature>
<dbReference type="InterPro" id="IPR011547">
    <property type="entry name" value="SLC26A/SulP_dom"/>
</dbReference>
<evidence type="ECO:0000313" key="8">
    <source>
        <dbReference type="Proteomes" id="UP000054997"/>
    </source>
</evidence>
<comment type="subcellular location">
    <subcellularLocation>
        <location evidence="1">Membrane</location>
        <topology evidence="1">Multi-pass membrane protein</topology>
    </subcellularLocation>
</comment>
<gene>
    <name evidence="7" type="ORF">Llon_2004</name>
</gene>
<comment type="caution">
    <text evidence="7">The sequence shown here is derived from an EMBL/GenBank/DDBJ whole genome shotgun (WGS) entry which is preliminary data.</text>
</comment>
<dbReference type="Gene3D" id="3.30.750.24">
    <property type="entry name" value="STAS domain"/>
    <property type="match status" value="1"/>
</dbReference>
<keyword evidence="2 5" id="KW-0812">Transmembrane</keyword>
<evidence type="ECO:0000256" key="3">
    <source>
        <dbReference type="ARBA" id="ARBA00022989"/>
    </source>
</evidence>
<evidence type="ECO:0000259" key="6">
    <source>
        <dbReference type="PROSITE" id="PS50801"/>
    </source>
</evidence>
<evidence type="ECO:0000256" key="5">
    <source>
        <dbReference type="SAM" id="Phobius"/>
    </source>
</evidence>
<feature type="transmembrane region" description="Helical" evidence="5">
    <location>
        <begin position="222"/>
        <end position="240"/>
    </location>
</feature>
<feature type="transmembrane region" description="Helical" evidence="5">
    <location>
        <begin position="536"/>
        <end position="563"/>
    </location>
</feature>
<accession>A0A0W0VI87</accession>
<feature type="transmembrane region" description="Helical" evidence="5">
    <location>
        <begin position="400"/>
        <end position="419"/>
    </location>
</feature>
<dbReference type="PROSITE" id="PS50801">
    <property type="entry name" value="STAS"/>
    <property type="match status" value="1"/>
</dbReference>
<feature type="transmembrane region" description="Helical" evidence="5">
    <location>
        <begin position="65"/>
        <end position="82"/>
    </location>
</feature>
<name>A0A0W0VI87_9GAMM</name>
<dbReference type="OrthoDB" id="9769739at2"/>
<feature type="transmembrane region" description="Helical" evidence="5">
    <location>
        <begin position="89"/>
        <end position="107"/>
    </location>
</feature>
<dbReference type="CDD" id="cd07042">
    <property type="entry name" value="STAS_SulP_like_sulfate_transporter"/>
    <property type="match status" value="1"/>
</dbReference>
<dbReference type="PANTHER" id="PTHR11814">
    <property type="entry name" value="SULFATE TRANSPORTER"/>
    <property type="match status" value="1"/>
</dbReference>
<organism evidence="7 8">
    <name type="scientific">Legionella londiniensis</name>
    <dbReference type="NCBI Taxonomy" id="45068"/>
    <lineage>
        <taxon>Bacteria</taxon>
        <taxon>Pseudomonadati</taxon>
        <taxon>Pseudomonadota</taxon>
        <taxon>Gammaproteobacteria</taxon>
        <taxon>Legionellales</taxon>
        <taxon>Legionellaceae</taxon>
        <taxon>Legionella</taxon>
    </lineage>
</organism>
<dbReference type="RefSeq" id="WP_083503321.1">
    <property type="nucleotide sequence ID" value="NZ_CAAAHZ010000001.1"/>
</dbReference>
<dbReference type="Pfam" id="PF00916">
    <property type="entry name" value="Sulfate_transp"/>
    <property type="match status" value="2"/>
</dbReference>
<feature type="transmembrane region" description="Helical" evidence="5">
    <location>
        <begin position="113"/>
        <end position="134"/>
    </location>
</feature>
<feature type="transmembrane region" description="Helical" evidence="5">
    <location>
        <begin position="146"/>
        <end position="173"/>
    </location>
</feature>
<dbReference type="Pfam" id="PF01740">
    <property type="entry name" value="STAS"/>
    <property type="match status" value="1"/>
</dbReference>